<keyword evidence="2" id="KW-1185">Reference proteome</keyword>
<dbReference type="AlphaFoldDB" id="A0AAU9D242"/>
<accession>A0AAU9D242</accession>
<dbReference type="Proteomes" id="UP001321582">
    <property type="component" value="Chromosome"/>
</dbReference>
<evidence type="ECO:0008006" key="3">
    <source>
        <dbReference type="Google" id="ProtNLM"/>
    </source>
</evidence>
<proteinExistence type="predicted"/>
<sequence length="214" mass="25177">MKKIIIVLLSVILSITIFAGTIVVDINSNIKIFLKDSGTYTVHYNGNIVKDKNGRRILLKPNKTWDYLGNIRNQIVNNGEIYINRNGRWGYLRKNKSDNFPYMQVSLTRINRSKTLIEGKILNNSKFNYKNSTFNIVVFDKKSFEYKVVGRISTNRFLKKSKVRFSKYININKSDILEYYIEYVDGEKFKFLKTRKIKRTKAKTLGDYQKELND</sequence>
<dbReference type="RefSeq" id="WP_307905002.1">
    <property type="nucleotide sequence ID" value="NZ_AP027059.1"/>
</dbReference>
<dbReference type="EMBL" id="AP027059">
    <property type="protein sequence ID" value="BDU50066.1"/>
    <property type="molecule type" value="Genomic_DNA"/>
</dbReference>
<organism evidence="1 2">
    <name type="scientific">Haliovirga abyssi</name>
    <dbReference type="NCBI Taxonomy" id="2996794"/>
    <lineage>
        <taxon>Bacteria</taxon>
        <taxon>Fusobacteriati</taxon>
        <taxon>Fusobacteriota</taxon>
        <taxon>Fusobacteriia</taxon>
        <taxon>Fusobacteriales</taxon>
        <taxon>Haliovirgaceae</taxon>
        <taxon>Haliovirga</taxon>
    </lineage>
</organism>
<protein>
    <recommendedName>
        <fullName evidence="3">WG repeat-containing protein</fullName>
    </recommendedName>
</protein>
<evidence type="ECO:0000313" key="1">
    <source>
        <dbReference type="EMBL" id="BDU50066.1"/>
    </source>
</evidence>
<evidence type="ECO:0000313" key="2">
    <source>
        <dbReference type="Proteomes" id="UP001321582"/>
    </source>
</evidence>
<name>A0AAU9D242_9FUSO</name>
<gene>
    <name evidence="1" type="ORF">HLVA_06350</name>
</gene>
<reference evidence="1 2" key="1">
    <citation type="submission" date="2022-11" db="EMBL/GenBank/DDBJ databases">
        <title>Haliovirga abyssi gen. nov., sp. nov., a mesophilic fermentative bacterium isolated from the Iheya North hydrothermal field and the proposal of Haliovirgaceae fam. nov.</title>
        <authorList>
            <person name="Miyazaki U."/>
            <person name="Tame A."/>
            <person name="Miyazaki J."/>
            <person name="Takai K."/>
            <person name="Sawayama S."/>
            <person name="Kitajima M."/>
            <person name="Okamoto A."/>
            <person name="Nakagawa S."/>
        </authorList>
    </citation>
    <scope>NUCLEOTIDE SEQUENCE [LARGE SCALE GENOMIC DNA]</scope>
    <source>
        <strain evidence="1 2">IC12</strain>
    </source>
</reference>
<dbReference type="KEGG" id="haby:HLVA_06350"/>